<keyword evidence="4" id="KW-0862">Zinc</keyword>
<evidence type="ECO:0000256" key="2">
    <source>
        <dbReference type="ARBA" id="ARBA00022771"/>
    </source>
</evidence>
<feature type="compositionally biased region" description="Low complexity" evidence="5">
    <location>
        <begin position="110"/>
        <end position="124"/>
    </location>
</feature>
<dbReference type="PANTHER" id="PTHR11685">
    <property type="entry name" value="RBR FAMILY RING FINGER AND IBR DOMAIN-CONTAINING"/>
    <property type="match status" value="1"/>
</dbReference>
<dbReference type="Pfam" id="PF01485">
    <property type="entry name" value="IBR"/>
    <property type="match status" value="1"/>
</dbReference>
<evidence type="ECO:0000313" key="7">
    <source>
        <dbReference type="EMBL" id="CAE6491232.1"/>
    </source>
</evidence>
<reference evidence="7" key="1">
    <citation type="submission" date="2021-01" db="EMBL/GenBank/DDBJ databases">
        <authorList>
            <person name="Kaushik A."/>
        </authorList>
    </citation>
    <scope>NUCLEOTIDE SEQUENCE</scope>
    <source>
        <strain evidence="7">Type strain: AG8-Rh-89/</strain>
    </source>
</reference>
<dbReference type="GO" id="GO:0004842">
    <property type="term" value="F:ubiquitin-protein transferase activity"/>
    <property type="evidence" value="ECO:0007669"/>
    <property type="project" value="InterPro"/>
</dbReference>
<dbReference type="GO" id="GO:0008270">
    <property type="term" value="F:zinc ion binding"/>
    <property type="evidence" value="ECO:0007669"/>
    <property type="project" value="UniProtKB-KW"/>
</dbReference>
<feature type="non-terminal residue" evidence="7">
    <location>
        <position position="1"/>
    </location>
</feature>
<evidence type="ECO:0000256" key="4">
    <source>
        <dbReference type="ARBA" id="ARBA00022833"/>
    </source>
</evidence>
<feature type="compositionally biased region" description="Polar residues" evidence="5">
    <location>
        <begin position="135"/>
        <end position="156"/>
    </location>
</feature>
<keyword evidence="2" id="KW-0863">Zinc-finger</keyword>
<protein>
    <recommendedName>
        <fullName evidence="6">IBR domain-containing protein</fullName>
    </recommendedName>
</protein>
<evidence type="ECO:0000256" key="1">
    <source>
        <dbReference type="ARBA" id="ARBA00022723"/>
    </source>
</evidence>
<dbReference type="InterPro" id="IPR002867">
    <property type="entry name" value="IBR_dom"/>
</dbReference>
<dbReference type="CDD" id="cd20335">
    <property type="entry name" value="BRcat_RBR"/>
    <property type="match status" value="1"/>
</dbReference>
<evidence type="ECO:0000313" key="8">
    <source>
        <dbReference type="Proteomes" id="UP000663850"/>
    </source>
</evidence>
<evidence type="ECO:0000256" key="3">
    <source>
        <dbReference type="ARBA" id="ARBA00022786"/>
    </source>
</evidence>
<dbReference type="Proteomes" id="UP000663850">
    <property type="component" value="Unassembled WGS sequence"/>
</dbReference>
<dbReference type="InterPro" id="IPR031127">
    <property type="entry name" value="E3_UB_ligase_RBR"/>
</dbReference>
<evidence type="ECO:0000259" key="6">
    <source>
        <dbReference type="Pfam" id="PF01485"/>
    </source>
</evidence>
<gene>
    <name evidence="7" type="ORF">RDB_LOCUS84583</name>
</gene>
<comment type="caution">
    <text evidence="7">The sequence shown here is derived from an EMBL/GenBank/DDBJ whole genome shotgun (WGS) entry which is preliminary data.</text>
</comment>
<dbReference type="EMBL" id="CAJMWZ010004542">
    <property type="protein sequence ID" value="CAE6491232.1"/>
    <property type="molecule type" value="Genomic_DNA"/>
</dbReference>
<evidence type="ECO:0000256" key="5">
    <source>
        <dbReference type="SAM" id="MobiDB-lite"/>
    </source>
</evidence>
<dbReference type="SUPFAM" id="SSF57850">
    <property type="entry name" value="RING/U-box"/>
    <property type="match status" value="1"/>
</dbReference>
<organism evidence="7 8">
    <name type="scientific">Rhizoctonia solani</name>
    <dbReference type="NCBI Taxonomy" id="456999"/>
    <lineage>
        <taxon>Eukaryota</taxon>
        <taxon>Fungi</taxon>
        <taxon>Dikarya</taxon>
        <taxon>Basidiomycota</taxon>
        <taxon>Agaricomycotina</taxon>
        <taxon>Agaricomycetes</taxon>
        <taxon>Cantharellales</taxon>
        <taxon>Ceratobasidiaceae</taxon>
        <taxon>Rhizoctonia</taxon>
    </lineage>
</organism>
<proteinExistence type="predicted"/>
<name>A0A8H3CQ50_9AGAM</name>
<dbReference type="GO" id="GO:0016567">
    <property type="term" value="P:protein ubiquitination"/>
    <property type="evidence" value="ECO:0007669"/>
    <property type="project" value="InterPro"/>
</dbReference>
<feature type="domain" description="IBR" evidence="6">
    <location>
        <begin position="236"/>
        <end position="295"/>
    </location>
</feature>
<sequence>MAQPASDANETELEKTVFLQLLDLENQRAELPSNEPARSELESTYDVIEDVINATLQSIRDGRVAKVIEGAGRNADSIRMDDIAQAELDAQEERGRLLGISKLSIGQPDSPSSAGSGSSNPLSATNPEGSDLESPISTTADPGSISPSSSQANTDKTVPPLLRLPTGSDTVECIVCKDPTAEAFKAPCGCFYDQKCITKLFDKATTDESLFPPKCCNEPIPLEKIRTLLPPESIQNFEKKTEEFNTPNKLYCTNETCSKFLGSASTTERDKSNIICRNCSTSTCSFCKNESHAAHIPCKTDVAAQQVLTLGSQNGWMACPSCHHLVEKDGGCNDMPIMDEETELMLERSAHLQLLDLEARRAELTPDDPC</sequence>
<keyword evidence="1" id="KW-0479">Metal-binding</keyword>
<feature type="region of interest" description="Disordered" evidence="5">
    <location>
        <begin position="103"/>
        <end position="163"/>
    </location>
</feature>
<dbReference type="AlphaFoldDB" id="A0A8H3CQ50"/>
<accession>A0A8H3CQ50</accession>
<keyword evidence="3" id="KW-0833">Ubl conjugation pathway</keyword>